<organism evidence="5 6">
    <name type="scientific">Strongyloides papillosus</name>
    <name type="common">Intestinal threadworm</name>
    <dbReference type="NCBI Taxonomy" id="174720"/>
    <lineage>
        <taxon>Eukaryota</taxon>
        <taxon>Metazoa</taxon>
        <taxon>Ecdysozoa</taxon>
        <taxon>Nematoda</taxon>
        <taxon>Chromadorea</taxon>
        <taxon>Rhabditida</taxon>
        <taxon>Tylenchina</taxon>
        <taxon>Panagrolaimomorpha</taxon>
        <taxon>Strongyloidoidea</taxon>
        <taxon>Strongyloididae</taxon>
        <taxon>Strongyloides</taxon>
    </lineage>
</organism>
<evidence type="ECO:0000256" key="1">
    <source>
        <dbReference type="SAM" id="MobiDB-lite"/>
    </source>
</evidence>
<keyword evidence="3" id="KW-0732">Signal</keyword>
<name>A0A0N5BNB5_STREA</name>
<evidence type="ECO:0000256" key="3">
    <source>
        <dbReference type="SAM" id="SignalP"/>
    </source>
</evidence>
<evidence type="ECO:0000259" key="4">
    <source>
        <dbReference type="Pfam" id="PF24486"/>
    </source>
</evidence>
<feature type="compositionally biased region" description="Low complexity" evidence="1">
    <location>
        <begin position="690"/>
        <end position="700"/>
    </location>
</feature>
<keyword evidence="5" id="KW-1185">Reference proteome</keyword>
<dbReference type="InterPro" id="IPR056005">
    <property type="entry name" value="DUF7583"/>
</dbReference>
<dbReference type="Proteomes" id="UP000046392">
    <property type="component" value="Unplaced"/>
</dbReference>
<feature type="signal peptide" evidence="3">
    <location>
        <begin position="1"/>
        <end position="20"/>
    </location>
</feature>
<feature type="domain" description="DUF7583" evidence="4">
    <location>
        <begin position="492"/>
        <end position="577"/>
    </location>
</feature>
<evidence type="ECO:0000313" key="6">
    <source>
        <dbReference type="WBParaSite" id="SPAL_0000739400.1"/>
    </source>
</evidence>
<feature type="chain" id="PRO_5005894585" evidence="3">
    <location>
        <begin position="21"/>
        <end position="719"/>
    </location>
</feature>
<feature type="transmembrane region" description="Helical" evidence="2">
    <location>
        <begin position="606"/>
        <end position="632"/>
    </location>
</feature>
<protein>
    <submittedName>
        <fullName evidence="6">6-cysteine protein</fullName>
    </submittedName>
</protein>
<keyword evidence="2" id="KW-0812">Transmembrane</keyword>
<feature type="compositionally biased region" description="Low complexity" evidence="1">
    <location>
        <begin position="659"/>
        <end position="669"/>
    </location>
</feature>
<dbReference type="AlphaFoldDB" id="A0A0N5BNB5"/>
<keyword evidence="2" id="KW-0472">Membrane</keyword>
<feature type="compositionally biased region" description="Basic residues" evidence="1">
    <location>
        <begin position="640"/>
        <end position="650"/>
    </location>
</feature>
<accession>A0A0N5BNB5</accession>
<dbReference type="Pfam" id="PF24486">
    <property type="entry name" value="DUF7583"/>
    <property type="match status" value="1"/>
</dbReference>
<dbReference type="WBParaSite" id="SPAL_0000739400.1">
    <property type="protein sequence ID" value="SPAL_0000739400.1"/>
    <property type="gene ID" value="SPAL_0000739400"/>
</dbReference>
<feature type="region of interest" description="Disordered" evidence="1">
    <location>
        <begin position="640"/>
        <end position="707"/>
    </location>
</feature>
<evidence type="ECO:0000256" key="2">
    <source>
        <dbReference type="SAM" id="Phobius"/>
    </source>
</evidence>
<keyword evidence="2" id="KW-1133">Transmembrane helix</keyword>
<reference evidence="6" key="1">
    <citation type="submission" date="2017-02" db="UniProtKB">
        <authorList>
            <consortium name="WormBaseParasite"/>
        </authorList>
    </citation>
    <scope>IDENTIFICATION</scope>
</reference>
<proteinExistence type="predicted"/>
<sequence>MLSCWQFLVVLFFLSHLSRGNIYEIEFESVQGGSGTFPAKIDFKNEANKEDISYGDITFKKATIVEVDLKAVNNLDGVKGKFVNINGDSRDKFVTLINQDGNNFYSDKIENIKIECTVENCKTGLFIISGQNIQSFTDINVNETKAFFLLFTHGKTFYSFSKIDLDEYKNPLVRCPIKEKWFPKNKYLKYELHEAFKDIEDKINSGTYYRYPAVKTNTENNTMECGSLYFKSKKILTVGYDLNIKQHNIQSFEYDSLEGLDCKKIDILGPVEALITKVSYIPLDKTFNNVPKLQEEKNSKTDIESLKDSAVYLLYGGSGNLDCSYRIIPKSNQTQYNVLLNKAELKKKKLAINSKVNEYKIFEIDISRDSNKNDFRGLTENVCNISRTGDIGDEKTVELSREYYSLQYKSVFYKLDFKDSKALTPEDPKILESIGDSGIKNPFEIFGLYECNSIDKSYKLARPKDINITNFERFLILPKEGKGIVETFLESYKKDFHRKGKCDVKKQNFGFLESISLNKDGKDIKVEMSKINENKDFEHSNDTKEIIYKGDIEKQTKLICTYKTDYDLKFTITKIFDFKTNTTLRNVTKTSPDKSSKDNSSNSTVYFIPIMISVVVGVGIIAISIVFAVIFLRKRRKRRGKKKKGLKKRMNPSPDLDIKTTSDSSSLNSSKDKKVLQSKNVKKASTVDISSSESKSLQNSNIKVASDAKQREIIRFTTK</sequence>
<evidence type="ECO:0000313" key="5">
    <source>
        <dbReference type="Proteomes" id="UP000046392"/>
    </source>
</evidence>